<dbReference type="Proteomes" id="UP001595886">
    <property type="component" value="Unassembled WGS sequence"/>
</dbReference>
<evidence type="ECO:0000313" key="3">
    <source>
        <dbReference type="Proteomes" id="UP001595886"/>
    </source>
</evidence>
<dbReference type="InterPro" id="IPR025272">
    <property type="entry name" value="SocA_Panacea"/>
</dbReference>
<dbReference type="EMBL" id="JBHSHD010000008">
    <property type="protein sequence ID" value="MFC4820881.1"/>
    <property type="molecule type" value="Genomic_DNA"/>
</dbReference>
<evidence type="ECO:0000259" key="1">
    <source>
        <dbReference type="Pfam" id="PF13274"/>
    </source>
</evidence>
<accession>A0ABV9QVQ0</accession>
<reference evidence="3" key="1">
    <citation type="journal article" date="2019" name="Int. J. Syst. Evol. Microbiol.">
        <title>The Global Catalogue of Microorganisms (GCM) 10K type strain sequencing project: providing services to taxonomists for standard genome sequencing and annotation.</title>
        <authorList>
            <consortium name="The Broad Institute Genomics Platform"/>
            <consortium name="The Broad Institute Genome Sequencing Center for Infectious Disease"/>
            <person name="Wu L."/>
            <person name="Ma J."/>
        </authorList>
    </citation>
    <scope>NUCLEOTIDE SEQUENCE [LARGE SCALE GENOMIC DNA]</scope>
    <source>
        <strain evidence="3">CCUG 30340</strain>
    </source>
</reference>
<evidence type="ECO:0000313" key="2">
    <source>
        <dbReference type="EMBL" id="MFC4820881.1"/>
    </source>
</evidence>
<gene>
    <name evidence="2" type="ORF">ACFO6Q_11130</name>
</gene>
<proteinExistence type="predicted"/>
<protein>
    <submittedName>
        <fullName evidence="2">Panacea domain-containing protein</fullName>
    </submittedName>
</protein>
<organism evidence="2 3">
    <name type="scientific">Dokdonella ginsengisoli</name>
    <dbReference type="NCBI Taxonomy" id="363846"/>
    <lineage>
        <taxon>Bacteria</taxon>
        <taxon>Pseudomonadati</taxon>
        <taxon>Pseudomonadota</taxon>
        <taxon>Gammaproteobacteria</taxon>
        <taxon>Lysobacterales</taxon>
        <taxon>Rhodanobacteraceae</taxon>
        <taxon>Dokdonella</taxon>
    </lineage>
</organism>
<name>A0ABV9QVQ0_9GAMM</name>
<dbReference type="Pfam" id="PF13274">
    <property type="entry name" value="SocA_Panacea"/>
    <property type="match status" value="1"/>
</dbReference>
<feature type="domain" description="Antitoxin SocA-like Panacea" evidence="1">
    <location>
        <begin position="29"/>
        <end position="140"/>
    </location>
</feature>
<comment type="caution">
    <text evidence="2">The sequence shown here is derived from an EMBL/GenBank/DDBJ whole genome shotgun (WGS) entry which is preliminary data.</text>
</comment>
<keyword evidence="3" id="KW-1185">Reference proteome</keyword>
<dbReference type="RefSeq" id="WP_380020986.1">
    <property type="nucleotide sequence ID" value="NZ_JBHSHD010000008.1"/>
</dbReference>
<sequence>MLKPHEREKLINAVVYFASNTEHCGKIKLIKLLYLLDFEHFRQTGRSVTGLDYSAWKLGPVPAAFFQEWEQWQPDFSEAIEIQPERVFDYDLLKVVPKAAFDDSHFTPRELRIMHQLAERFRGERSQPLINFTHDELGPWSKIWDSGRGFNHRIPYMLAIPDSDPHAQVVREFANEQAAIRTALGTSR</sequence>